<keyword evidence="6" id="KW-0131">Cell cycle</keyword>
<dbReference type="AlphaFoldDB" id="A0A152A2R6"/>
<evidence type="ECO:0000256" key="7">
    <source>
        <dbReference type="SAM" id="MobiDB-lite"/>
    </source>
</evidence>
<accession>A0A152A2R6</accession>
<dbReference type="InterPro" id="IPR049318">
    <property type="entry name" value="GCIP_C"/>
</dbReference>
<dbReference type="Pfam" id="PF13324">
    <property type="entry name" value="GCIP_N"/>
    <property type="match status" value="1"/>
</dbReference>
<evidence type="ECO:0000313" key="11">
    <source>
        <dbReference type="Proteomes" id="UP000076078"/>
    </source>
</evidence>
<keyword evidence="11" id="KW-1185">Reference proteome</keyword>
<comment type="caution">
    <text evidence="10">The sequence shown here is derived from an EMBL/GenBank/DDBJ whole genome shotgun (WGS) entry which is preliminary data.</text>
</comment>
<feature type="domain" description="Cyclin-D1-binding protein 1-like N-terminal" evidence="8">
    <location>
        <begin position="36"/>
        <end position="175"/>
    </location>
</feature>
<dbReference type="PANTHER" id="PTHR15492">
    <property type="entry name" value="CYCLIN D1-BINDING PROTEIN 1"/>
    <property type="match status" value="1"/>
</dbReference>
<evidence type="ECO:0000313" key="10">
    <source>
        <dbReference type="EMBL" id="KYR00494.1"/>
    </source>
</evidence>
<dbReference type="InterPro" id="IPR049317">
    <property type="entry name" value="GCIP-like_N"/>
</dbReference>
<evidence type="ECO:0000256" key="1">
    <source>
        <dbReference type="ARBA" id="ARBA00004123"/>
    </source>
</evidence>
<protein>
    <submittedName>
        <fullName evidence="10">Uncharacterized protein</fullName>
    </submittedName>
</protein>
<dbReference type="OrthoDB" id="41588at2759"/>
<dbReference type="Gene3D" id="1.20.1410.10">
    <property type="entry name" value="I/LWEQ domain"/>
    <property type="match status" value="1"/>
</dbReference>
<keyword evidence="5" id="KW-0539">Nucleus</keyword>
<dbReference type="InParanoid" id="A0A152A2R6"/>
<evidence type="ECO:0000256" key="6">
    <source>
        <dbReference type="ARBA" id="ARBA00023306"/>
    </source>
</evidence>
<dbReference type="Proteomes" id="UP000076078">
    <property type="component" value="Unassembled WGS sequence"/>
</dbReference>
<dbReference type="GO" id="GO:0005634">
    <property type="term" value="C:nucleus"/>
    <property type="evidence" value="ECO:0007669"/>
    <property type="project" value="UniProtKB-SubCell"/>
</dbReference>
<dbReference type="STRING" id="361077.A0A152A2R6"/>
<sequence length="364" mass="41932">MNNYEAINTKINSFLDMLSTQVEDTQTFPDRPTRMQIVKSSKSLSHEITKISLLLQDIRAKEEFFSNIVECLDNLFSIYQALASYSCQTLFRSIQNYYRKLLKSLLDLFTVYQEQEQSLGEDEENVVSKQVTGLAWKCCEEFEKMPINNTVALYLRSKELNSMIQDALDEMEDIEKKLRKATGELGAVKDTNKPGALRDSQKVDDFENEDDDENEEDDDFEQEDDDDFFDDGSLEIVNNLTKEESVILFDICDCIRVSQKATKLYQEVMKSIQPQDKDDTTNDPKQNANTHEQILNKINELSKNIDDIASAIYPPLNTQYLTSQISIIKVFNFEILSDLKSNFKSLSIPQKFEEPLDSLLLNAK</sequence>
<dbReference type="OMA" id="LAWKCCE"/>
<keyword evidence="4" id="KW-0963">Cytoplasm</keyword>
<evidence type="ECO:0000256" key="3">
    <source>
        <dbReference type="ARBA" id="ARBA00008940"/>
    </source>
</evidence>
<dbReference type="FunCoup" id="A0A152A2R6">
    <property type="interactions" value="15"/>
</dbReference>
<dbReference type="GO" id="GO:0005737">
    <property type="term" value="C:cytoplasm"/>
    <property type="evidence" value="ECO:0007669"/>
    <property type="project" value="UniProtKB-SubCell"/>
</dbReference>
<dbReference type="Pfam" id="PF20936">
    <property type="entry name" value="GCIP_C"/>
    <property type="match status" value="1"/>
</dbReference>
<evidence type="ECO:0000256" key="2">
    <source>
        <dbReference type="ARBA" id="ARBA00004496"/>
    </source>
</evidence>
<feature type="region of interest" description="Disordered" evidence="7">
    <location>
        <begin position="188"/>
        <end position="229"/>
    </location>
</feature>
<reference evidence="10 11" key="1">
    <citation type="submission" date="2015-12" db="EMBL/GenBank/DDBJ databases">
        <title>Dictyostelia acquired genes for synthesis and detection of signals that induce cell-type specialization by lateral gene transfer from prokaryotes.</title>
        <authorList>
            <person name="Gloeckner G."/>
            <person name="Schaap P."/>
        </authorList>
    </citation>
    <scope>NUCLEOTIDE SEQUENCE [LARGE SCALE GENOMIC DNA]</scope>
    <source>
        <strain evidence="10 11">TK</strain>
    </source>
</reference>
<dbReference type="PANTHER" id="PTHR15492:SF1">
    <property type="entry name" value="CYCLIN-D1-BINDING PROTEIN 1"/>
    <property type="match status" value="1"/>
</dbReference>
<proteinExistence type="inferred from homology"/>
<comment type="similarity">
    <text evidence="3">Belongs to the CCNDBP1 family.</text>
</comment>
<dbReference type="InterPro" id="IPR026907">
    <property type="entry name" value="GCIP-like"/>
</dbReference>
<organism evidence="10 11">
    <name type="scientific">Tieghemostelium lacteum</name>
    <name type="common">Slime mold</name>
    <name type="synonym">Dictyostelium lacteum</name>
    <dbReference type="NCBI Taxonomy" id="361077"/>
    <lineage>
        <taxon>Eukaryota</taxon>
        <taxon>Amoebozoa</taxon>
        <taxon>Evosea</taxon>
        <taxon>Eumycetozoa</taxon>
        <taxon>Dictyostelia</taxon>
        <taxon>Dictyosteliales</taxon>
        <taxon>Raperosteliaceae</taxon>
        <taxon>Tieghemostelium</taxon>
    </lineage>
</organism>
<dbReference type="EMBL" id="LODT01000013">
    <property type="protein sequence ID" value="KYR00494.1"/>
    <property type="molecule type" value="Genomic_DNA"/>
</dbReference>
<comment type="subcellular location">
    <subcellularLocation>
        <location evidence="2">Cytoplasm</location>
    </subcellularLocation>
    <subcellularLocation>
        <location evidence="1">Nucleus</location>
    </subcellularLocation>
</comment>
<evidence type="ECO:0000256" key="5">
    <source>
        <dbReference type="ARBA" id="ARBA00023242"/>
    </source>
</evidence>
<feature type="domain" description="Cyclin-D1-binding protein 1-like C-terminal" evidence="9">
    <location>
        <begin position="224"/>
        <end position="328"/>
    </location>
</feature>
<feature type="compositionally biased region" description="Acidic residues" evidence="7">
    <location>
        <begin position="206"/>
        <end position="229"/>
    </location>
</feature>
<dbReference type="Gene3D" id="1.20.1420.10">
    <property type="entry name" value="Talin, central domain"/>
    <property type="match status" value="1"/>
</dbReference>
<name>A0A152A2R6_TIELA</name>
<gene>
    <name evidence="10" type="ORF">DLAC_02499</name>
</gene>
<evidence type="ECO:0000256" key="4">
    <source>
        <dbReference type="ARBA" id="ARBA00022490"/>
    </source>
</evidence>
<evidence type="ECO:0000259" key="9">
    <source>
        <dbReference type="Pfam" id="PF20936"/>
    </source>
</evidence>
<evidence type="ECO:0000259" key="8">
    <source>
        <dbReference type="Pfam" id="PF13324"/>
    </source>
</evidence>